<reference evidence="2" key="1">
    <citation type="submission" date="2020-07" db="EMBL/GenBank/DDBJ databases">
        <title>Huge and variable diversity of episymbiotic CPR bacteria and DPANN archaea in groundwater ecosystems.</title>
        <authorList>
            <person name="He C.Y."/>
            <person name="Keren R."/>
            <person name="Whittaker M."/>
            <person name="Farag I.F."/>
            <person name="Doudna J."/>
            <person name="Cate J.H.D."/>
            <person name="Banfield J.F."/>
        </authorList>
    </citation>
    <scope>NUCLEOTIDE SEQUENCE</scope>
    <source>
        <strain evidence="2">NC_groundwater_972_Pr1_S-0.2um_49_27</strain>
    </source>
</reference>
<organism evidence="2 3">
    <name type="scientific">Candidatus Sungiibacteriota bacterium</name>
    <dbReference type="NCBI Taxonomy" id="2750080"/>
    <lineage>
        <taxon>Bacteria</taxon>
        <taxon>Candidatus Sungiibacteriota</taxon>
    </lineage>
</organism>
<proteinExistence type="predicted"/>
<keyword evidence="1" id="KW-0812">Transmembrane</keyword>
<name>A0A9D6LR54_9BACT</name>
<dbReference type="AlphaFoldDB" id="A0A9D6LR54"/>
<keyword evidence="1" id="KW-0472">Membrane</keyword>
<feature type="transmembrane region" description="Helical" evidence="1">
    <location>
        <begin position="6"/>
        <end position="25"/>
    </location>
</feature>
<comment type="caution">
    <text evidence="2">The sequence shown here is derived from an EMBL/GenBank/DDBJ whole genome shotgun (WGS) entry which is preliminary data.</text>
</comment>
<dbReference type="Proteomes" id="UP000808388">
    <property type="component" value="Unassembled WGS sequence"/>
</dbReference>
<keyword evidence="1" id="KW-1133">Transmembrane helix</keyword>
<protein>
    <submittedName>
        <fullName evidence="2">Uncharacterized protein</fullName>
    </submittedName>
</protein>
<evidence type="ECO:0000313" key="3">
    <source>
        <dbReference type="Proteomes" id="UP000808388"/>
    </source>
</evidence>
<accession>A0A9D6LR54</accession>
<sequence length="80" mass="8947">MIVLITILSPLIVWSLNILAILIGYRDQMYGFFGLAPVVIVLWEGVRYIDGGLHAASASKEVKSGAPRDRDRVVLPLRRR</sequence>
<evidence type="ECO:0000313" key="2">
    <source>
        <dbReference type="EMBL" id="MBI3627177.1"/>
    </source>
</evidence>
<dbReference type="EMBL" id="JACQCQ010000002">
    <property type="protein sequence ID" value="MBI3627177.1"/>
    <property type="molecule type" value="Genomic_DNA"/>
</dbReference>
<evidence type="ECO:0000256" key="1">
    <source>
        <dbReference type="SAM" id="Phobius"/>
    </source>
</evidence>
<gene>
    <name evidence="2" type="ORF">HY220_00295</name>
</gene>